<evidence type="ECO:0000256" key="4">
    <source>
        <dbReference type="ARBA" id="ARBA00022692"/>
    </source>
</evidence>
<feature type="transmembrane region" description="Helical" evidence="7">
    <location>
        <begin position="229"/>
        <end position="251"/>
    </location>
</feature>
<feature type="transmembrane region" description="Helical" evidence="7">
    <location>
        <begin position="113"/>
        <end position="132"/>
    </location>
</feature>
<keyword evidence="5 7" id="KW-1133">Transmembrane helix</keyword>
<dbReference type="AlphaFoldDB" id="A0A645A9D8"/>
<comment type="subcellular location">
    <subcellularLocation>
        <location evidence="1">Cell membrane</location>
        <topology evidence="1">Multi-pass membrane protein</topology>
    </subcellularLocation>
</comment>
<reference evidence="9" key="1">
    <citation type="submission" date="2019-08" db="EMBL/GenBank/DDBJ databases">
        <authorList>
            <person name="Kucharzyk K."/>
            <person name="Murdoch R.W."/>
            <person name="Higgins S."/>
            <person name="Loffler F."/>
        </authorList>
    </citation>
    <scope>NUCLEOTIDE SEQUENCE</scope>
</reference>
<dbReference type="Pfam" id="PF01891">
    <property type="entry name" value="CbiM"/>
    <property type="match status" value="1"/>
</dbReference>
<evidence type="ECO:0000256" key="3">
    <source>
        <dbReference type="ARBA" id="ARBA00022475"/>
    </source>
</evidence>
<dbReference type="EMBL" id="VSSQ01012475">
    <property type="protein sequence ID" value="MPM49318.1"/>
    <property type="molecule type" value="Genomic_DNA"/>
</dbReference>
<sequence length="338" mass="34492">MHMADALLSPAVGGAMSAVSAAAIGYSVKKISGKDFDEKQIPMMGVMGAFVFAGQMINFTIPGTGSSGHIGGGILLAAVLGPFPALLTLTAVLLIQCLFFADGGLLALGCNIFNMGFIPCLVIYPLLFRPLVKRNCTLPRITAASILSVVVGLQLGAFGVVVQTLLSGITALPFSTFLLLMQPIHLAIGLVEGIITAAILGFVWSLRPELLETAARGGALGSGVSVKRVVVSLAVLAVLVGGGLSLFASSYPDGLEWSMEKTAGTAELEAEGPVFHLAAAIQEATAFLPDYDFASAGEEGVVGGTTVSGLAGGAMTFALAGAAGLLISKTRKRHTQSV</sequence>
<keyword evidence="3" id="KW-1003">Cell membrane</keyword>
<feature type="domain" description="PDGLE" evidence="8">
    <location>
        <begin position="227"/>
        <end position="328"/>
    </location>
</feature>
<feature type="transmembrane region" description="Helical" evidence="7">
    <location>
        <begin position="73"/>
        <end position="101"/>
    </location>
</feature>
<evidence type="ECO:0000313" key="9">
    <source>
        <dbReference type="EMBL" id="MPM49318.1"/>
    </source>
</evidence>
<dbReference type="InterPro" id="IPR025937">
    <property type="entry name" value="PDGLE_dom"/>
</dbReference>
<keyword evidence="4 7" id="KW-0812">Transmembrane</keyword>
<dbReference type="Gene3D" id="1.10.1760.20">
    <property type="match status" value="1"/>
</dbReference>
<dbReference type="PANTHER" id="PTHR34229">
    <property type="entry name" value="METAL TRANSPORT PROTEIN HI_1621-RELATED"/>
    <property type="match status" value="1"/>
</dbReference>
<feature type="transmembrane region" description="Helical" evidence="7">
    <location>
        <begin position="41"/>
        <end position="61"/>
    </location>
</feature>
<dbReference type="PANTHER" id="PTHR34229:SF1">
    <property type="entry name" value="METAL TRANSPORT PROTEIN HI_1621-RELATED"/>
    <property type="match status" value="1"/>
</dbReference>
<gene>
    <name evidence="9" type="primary">cbiM_18</name>
    <name evidence="9" type="ORF">SDC9_96047</name>
</gene>
<evidence type="ECO:0000256" key="1">
    <source>
        <dbReference type="ARBA" id="ARBA00004651"/>
    </source>
</evidence>
<dbReference type="GO" id="GO:0005886">
    <property type="term" value="C:plasma membrane"/>
    <property type="evidence" value="ECO:0007669"/>
    <property type="project" value="UniProtKB-SubCell"/>
</dbReference>
<evidence type="ECO:0000259" key="8">
    <source>
        <dbReference type="Pfam" id="PF13190"/>
    </source>
</evidence>
<evidence type="ECO:0000256" key="2">
    <source>
        <dbReference type="ARBA" id="ARBA00022448"/>
    </source>
</evidence>
<comment type="caution">
    <text evidence="9">The sequence shown here is derived from an EMBL/GenBank/DDBJ whole genome shotgun (WGS) entry which is preliminary data.</text>
</comment>
<protein>
    <submittedName>
        <fullName evidence="9">Cobalt transport protein CbiM</fullName>
    </submittedName>
</protein>
<organism evidence="9">
    <name type="scientific">bioreactor metagenome</name>
    <dbReference type="NCBI Taxonomy" id="1076179"/>
    <lineage>
        <taxon>unclassified sequences</taxon>
        <taxon>metagenomes</taxon>
        <taxon>ecological metagenomes</taxon>
    </lineage>
</organism>
<keyword evidence="6 7" id="KW-0472">Membrane</keyword>
<accession>A0A645A9D8</accession>
<proteinExistence type="predicted"/>
<feature type="transmembrane region" description="Helical" evidence="7">
    <location>
        <begin position="186"/>
        <end position="206"/>
    </location>
</feature>
<evidence type="ECO:0000256" key="5">
    <source>
        <dbReference type="ARBA" id="ARBA00022989"/>
    </source>
</evidence>
<name>A0A645A9D8_9ZZZZ</name>
<dbReference type="InterPro" id="IPR002751">
    <property type="entry name" value="CbiM/NikMN"/>
</dbReference>
<keyword evidence="2" id="KW-0813">Transport</keyword>
<dbReference type="GO" id="GO:0000041">
    <property type="term" value="P:transition metal ion transport"/>
    <property type="evidence" value="ECO:0007669"/>
    <property type="project" value="InterPro"/>
</dbReference>
<feature type="transmembrane region" description="Helical" evidence="7">
    <location>
        <begin position="307"/>
        <end position="327"/>
    </location>
</feature>
<evidence type="ECO:0000256" key="7">
    <source>
        <dbReference type="SAM" id="Phobius"/>
    </source>
</evidence>
<dbReference type="Pfam" id="PF13190">
    <property type="entry name" value="PDGLE"/>
    <property type="match status" value="1"/>
</dbReference>
<evidence type="ECO:0000256" key="6">
    <source>
        <dbReference type="ARBA" id="ARBA00023136"/>
    </source>
</evidence>
<feature type="transmembrane region" description="Helical" evidence="7">
    <location>
        <begin position="144"/>
        <end position="166"/>
    </location>
</feature>